<keyword evidence="3" id="KW-1185">Reference proteome</keyword>
<reference evidence="2 3" key="1">
    <citation type="journal article" date="2018" name="Sci. Data">
        <title>The draft genome sequence of cork oak.</title>
        <authorList>
            <person name="Ramos A.M."/>
            <person name="Usie A."/>
            <person name="Barbosa P."/>
            <person name="Barros P.M."/>
            <person name="Capote T."/>
            <person name="Chaves I."/>
            <person name="Simoes F."/>
            <person name="Abreu I."/>
            <person name="Carrasquinho I."/>
            <person name="Faro C."/>
            <person name="Guimaraes J.B."/>
            <person name="Mendonca D."/>
            <person name="Nobrega F."/>
            <person name="Rodrigues L."/>
            <person name="Saibo N.J.M."/>
            <person name="Varela M.C."/>
            <person name="Egas C."/>
            <person name="Matos J."/>
            <person name="Miguel C.M."/>
            <person name="Oliveira M.M."/>
            <person name="Ricardo C.P."/>
            <person name="Goncalves S."/>
        </authorList>
    </citation>
    <scope>NUCLEOTIDE SEQUENCE [LARGE SCALE GENOMIC DNA]</scope>
    <source>
        <strain evidence="3">cv. HL8</strain>
    </source>
</reference>
<evidence type="ECO:0000256" key="1">
    <source>
        <dbReference type="SAM" id="MobiDB-lite"/>
    </source>
</evidence>
<name>A0AAW0K2U4_QUESU</name>
<evidence type="ECO:0000313" key="2">
    <source>
        <dbReference type="EMBL" id="KAK7833020.1"/>
    </source>
</evidence>
<dbReference type="Proteomes" id="UP000237347">
    <property type="component" value="Unassembled WGS sequence"/>
</dbReference>
<organism evidence="2 3">
    <name type="scientific">Quercus suber</name>
    <name type="common">Cork oak</name>
    <dbReference type="NCBI Taxonomy" id="58331"/>
    <lineage>
        <taxon>Eukaryota</taxon>
        <taxon>Viridiplantae</taxon>
        <taxon>Streptophyta</taxon>
        <taxon>Embryophyta</taxon>
        <taxon>Tracheophyta</taxon>
        <taxon>Spermatophyta</taxon>
        <taxon>Magnoliopsida</taxon>
        <taxon>eudicotyledons</taxon>
        <taxon>Gunneridae</taxon>
        <taxon>Pentapetalae</taxon>
        <taxon>rosids</taxon>
        <taxon>fabids</taxon>
        <taxon>Fagales</taxon>
        <taxon>Fagaceae</taxon>
        <taxon>Quercus</taxon>
    </lineage>
</organism>
<protein>
    <submittedName>
        <fullName evidence="2">Uncharacterized protein</fullName>
    </submittedName>
</protein>
<proteinExistence type="predicted"/>
<gene>
    <name evidence="2" type="ORF">CFP56_026020</name>
</gene>
<dbReference type="AlphaFoldDB" id="A0AAW0K2U4"/>
<feature type="region of interest" description="Disordered" evidence="1">
    <location>
        <begin position="63"/>
        <end position="105"/>
    </location>
</feature>
<comment type="caution">
    <text evidence="2">The sequence shown here is derived from an EMBL/GenBank/DDBJ whole genome shotgun (WGS) entry which is preliminary data.</text>
</comment>
<evidence type="ECO:0000313" key="3">
    <source>
        <dbReference type="Proteomes" id="UP000237347"/>
    </source>
</evidence>
<dbReference type="EMBL" id="PKMF04000414">
    <property type="protein sequence ID" value="KAK7833020.1"/>
    <property type="molecule type" value="Genomic_DNA"/>
</dbReference>
<accession>A0AAW0K2U4</accession>
<sequence>MINSNSTRAVEGRAVVAVRVWGVGDEFTGRVEAMVGFERSREARKEDGVVGIVVAGGGAVGPDEVGGCVGDEEEGLRRGAEEEGDEVLAGAGGGSGDDGGGEVVEMREAEGVVEEGLAWGRWWVVFCGGVLGGGEVCKSEEEEEAEEEAEWGQ</sequence>
<feature type="compositionally biased region" description="Gly residues" evidence="1">
    <location>
        <begin position="90"/>
        <end position="102"/>
    </location>
</feature>